<keyword evidence="8" id="KW-0819">tRNA processing</keyword>
<dbReference type="FunFam" id="2.130.10.10:FF:000400">
    <property type="entry name" value="Elongator acetyltransferase complex subunit 2"/>
    <property type="match status" value="1"/>
</dbReference>
<dbReference type="PROSITE" id="PS50082">
    <property type="entry name" value="WD_REPEATS_2"/>
    <property type="match status" value="2"/>
</dbReference>
<sequence>MSIKQTTDFISIGCNPLTHTAVWGPPPHSAGGSPARSIVAYGANNYVALYDPLDDRQRGVWKTLRGHTGRVNCVKNLTTLGASNSSRYTSAVVSGSADTTVRIWKPLADGQWGCSAVLKGHTCPVVSLATLAGVPNANGEALPPYDLIASGATDGTVRVYRRTEGEGTAEDEVKCIQTLNCGTKYPLALAWALLPNSAVPILATGNTDSKVHLYVPDQSGKDSVEANDEICPFTWIHSLALAGHDGWVRCLDWAGFSEPDPADPTRSVDYLLLASGSQDKYIRLWKVAPYQIALTSNATNDEAPSTEAMLQSLQESFGRSAKVASSDGPTQSIQLTTKSQLMAFTPYSDSPLHRWTVSIDAVILGHDDWVHSVQWHPAQWTDGRWEQPTRFVSSSADKSMIIWSPDSSTGIWISESRVGEMGGMSLGFCDGTFSPDGQYLLAHSASGSFHLWRRPSHSDTEASTSMWEPRIAISGHTKAVQDVSWDPHGLFVVSVSLDQSARLFAPWTRPAASSDDQTLSTWHEVARPQIHGYDLQCLAFTGNYQYVSGADEKVLRVFDATGMFVESLAAISNRPELRQDTATRPLGANLPALGLSNKAVFEADLQTVEAQEEDFLARQYTTMGRGTGDTLRQAPQSPPLEDYLKQYTLWPETGKVYGHGYELIAVAASHDGTVVASCCRATSEKHAVIRLVDTQQWLEYTAPLAGHSLTITRIQFSHSDQWILSVSRDRSWTLHRRQPENPTSTLPEYQLVHTQSKAHTRIIWDASWSHDDTVFATGSRDKCVKLWTMAPEAEGTTPPQLLTTIKFEDSVTAVAFAPALIGGRYYLSVGLENGLVYLVRSSPGEESGAKQPLEWLTVGHLDPLESAGAFISRLDWRPSPSKEQSPSAVGYSYQLACASHDFSVRLFTLDLS</sequence>
<dbReference type="OrthoDB" id="27911at2759"/>
<evidence type="ECO:0000313" key="12">
    <source>
        <dbReference type="EMBL" id="KAJ1960252.1"/>
    </source>
</evidence>
<comment type="caution">
    <text evidence="12">The sequence shown here is derived from an EMBL/GenBank/DDBJ whole genome shotgun (WGS) entry which is preliminary data.</text>
</comment>
<dbReference type="AlphaFoldDB" id="A0A9W8AMP0"/>
<protein>
    <recommendedName>
        <fullName evidence="5">Elongator complex protein 2</fullName>
    </recommendedName>
</protein>
<gene>
    <name evidence="12" type="primary">ELP2</name>
    <name evidence="12" type="ORF">IWQ62_004297</name>
</gene>
<dbReference type="InterPro" id="IPR037289">
    <property type="entry name" value="Elp2"/>
</dbReference>
<comment type="similarity">
    <text evidence="4">Belongs to the WD repeat ELP2 family.</text>
</comment>
<keyword evidence="10" id="KW-0539">Nucleus</keyword>
<dbReference type="InterPro" id="IPR015943">
    <property type="entry name" value="WD40/YVTN_repeat-like_dom_sf"/>
</dbReference>
<dbReference type="PROSITE" id="PS50294">
    <property type="entry name" value="WD_REPEATS_REGION"/>
    <property type="match status" value="1"/>
</dbReference>
<keyword evidence="6" id="KW-0963">Cytoplasm</keyword>
<dbReference type="InterPro" id="IPR001680">
    <property type="entry name" value="WD40_rpt"/>
</dbReference>
<evidence type="ECO:0000256" key="1">
    <source>
        <dbReference type="ARBA" id="ARBA00004123"/>
    </source>
</evidence>
<dbReference type="InterPro" id="IPR020472">
    <property type="entry name" value="WD40_PAC1"/>
</dbReference>
<evidence type="ECO:0000256" key="11">
    <source>
        <dbReference type="PROSITE-ProRule" id="PRU00221"/>
    </source>
</evidence>
<feature type="repeat" description="WD" evidence="11">
    <location>
        <begin position="473"/>
        <end position="504"/>
    </location>
</feature>
<keyword evidence="9" id="KW-0677">Repeat</keyword>
<dbReference type="PANTHER" id="PTHR44111">
    <property type="entry name" value="ELONGATOR COMPLEX PROTEIN 2"/>
    <property type="match status" value="1"/>
</dbReference>
<evidence type="ECO:0000256" key="10">
    <source>
        <dbReference type="ARBA" id="ARBA00023242"/>
    </source>
</evidence>
<dbReference type="PRINTS" id="PR00320">
    <property type="entry name" value="GPROTEINBRPT"/>
</dbReference>
<dbReference type="GO" id="GO:0005737">
    <property type="term" value="C:cytoplasm"/>
    <property type="evidence" value="ECO:0007669"/>
    <property type="project" value="UniProtKB-SubCell"/>
</dbReference>
<dbReference type="GO" id="GO:0002098">
    <property type="term" value="P:tRNA wobble uridine modification"/>
    <property type="evidence" value="ECO:0007669"/>
    <property type="project" value="InterPro"/>
</dbReference>
<dbReference type="PANTHER" id="PTHR44111:SF1">
    <property type="entry name" value="ELONGATOR COMPLEX PROTEIN 2"/>
    <property type="match status" value="1"/>
</dbReference>
<comment type="pathway">
    <text evidence="3">tRNA modification; 5-methoxycarbonylmethyl-2-thiouridine-tRNA biosynthesis.</text>
</comment>
<evidence type="ECO:0000256" key="2">
    <source>
        <dbReference type="ARBA" id="ARBA00004496"/>
    </source>
</evidence>
<dbReference type="EMBL" id="JANBPY010001386">
    <property type="protein sequence ID" value="KAJ1960252.1"/>
    <property type="molecule type" value="Genomic_DNA"/>
</dbReference>
<dbReference type="GO" id="GO:0033588">
    <property type="term" value="C:elongator holoenzyme complex"/>
    <property type="evidence" value="ECO:0007669"/>
    <property type="project" value="InterPro"/>
</dbReference>
<dbReference type="GO" id="GO:0005634">
    <property type="term" value="C:nucleus"/>
    <property type="evidence" value="ECO:0007669"/>
    <property type="project" value="UniProtKB-SubCell"/>
</dbReference>
<organism evidence="12 13">
    <name type="scientific">Dispira parvispora</name>
    <dbReference type="NCBI Taxonomy" id="1520584"/>
    <lineage>
        <taxon>Eukaryota</taxon>
        <taxon>Fungi</taxon>
        <taxon>Fungi incertae sedis</taxon>
        <taxon>Zoopagomycota</taxon>
        <taxon>Kickxellomycotina</taxon>
        <taxon>Dimargaritomycetes</taxon>
        <taxon>Dimargaritales</taxon>
        <taxon>Dimargaritaceae</taxon>
        <taxon>Dispira</taxon>
    </lineage>
</organism>
<proteinExistence type="inferred from homology"/>
<reference evidence="12" key="1">
    <citation type="submission" date="2022-07" db="EMBL/GenBank/DDBJ databases">
        <title>Phylogenomic reconstructions and comparative analyses of Kickxellomycotina fungi.</title>
        <authorList>
            <person name="Reynolds N.K."/>
            <person name="Stajich J.E."/>
            <person name="Barry K."/>
            <person name="Grigoriev I.V."/>
            <person name="Crous P."/>
            <person name="Smith M.E."/>
        </authorList>
    </citation>
    <scope>NUCLEOTIDE SEQUENCE</scope>
    <source>
        <strain evidence="12">RSA 1196</strain>
    </source>
</reference>
<keyword evidence="7 11" id="KW-0853">WD repeat</keyword>
<dbReference type="Gene3D" id="2.130.10.10">
    <property type="entry name" value="YVTN repeat-like/Quinoprotein amine dehydrogenase"/>
    <property type="match status" value="4"/>
</dbReference>
<evidence type="ECO:0000256" key="4">
    <source>
        <dbReference type="ARBA" id="ARBA00005881"/>
    </source>
</evidence>
<evidence type="ECO:0000256" key="6">
    <source>
        <dbReference type="ARBA" id="ARBA00022490"/>
    </source>
</evidence>
<dbReference type="SUPFAM" id="SSF50978">
    <property type="entry name" value="WD40 repeat-like"/>
    <property type="match status" value="2"/>
</dbReference>
<evidence type="ECO:0000256" key="3">
    <source>
        <dbReference type="ARBA" id="ARBA00005043"/>
    </source>
</evidence>
<name>A0A9W8AMP0_9FUNG</name>
<accession>A0A9W8AMP0</accession>
<dbReference type="InterPro" id="IPR036322">
    <property type="entry name" value="WD40_repeat_dom_sf"/>
</dbReference>
<evidence type="ECO:0000256" key="8">
    <source>
        <dbReference type="ARBA" id="ARBA00022694"/>
    </source>
</evidence>
<evidence type="ECO:0000313" key="13">
    <source>
        <dbReference type="Proteomes" id="UP001150925"/>
    </source>
</evidence>
<evidence type="ECO:0000256" key="9">
    <source>
        <dbReference type="ARBA" id="ARBA00022737"/>
    </source>
</evidence>
<feature type="repeat" description="WD" evidence="11">
    <location>
        <begin position="756"/>
        <end position="789"/>
    </location>
</feature>
<evidence type="ECO:0000256" key="5">
    <source>
        <dbReference type="ARBA" id="ARBA00020267"/>
    </source>
</evidence>
<dbReference type="SMART" id="SM00320">
    <property type="entry name" value="WD40"/>
    <property type="match status" value="13"/>
</dbReference>
<comment type="subcellular location">
    <subcellularLocation>
        <location evidence="2">Cytoplasm</location>
    </subcellularLocation>
    <subcellularLocation>
        <location evidence="1">Nucleus</location>
    </subcellularLocation>
</comment>
<dbReference type="Pfam" id="PF00400">
    <property type="entry name" value="WD40"/>
    <property type="match status" value="6"/>
</dbReference>
<keyword evidence="13" id="KW-1185">Reference proteome</keyword>
<evidence type="ECO:0000256" key="7">
    <source>
        <dbReference type="ARBA" id="ARBA00022574"/>
    </source>
</evidence>
<dbReference type="Proteomes" id="UP001150925">
    <property type="component" value="Unassembled WGS sequence"/>
</dbReference>